<evidence type="ECO:0000256" key="8">
    <source>
        <dbReference type="ARBA" id="ARBA00022801"/>
    </source>
</evidence>
<keyword evidence="9" id="KW-1133">Transmembrane helix</keyword>
<keyword evidence="8" id="KW-0378">Hydrolase</keyword>
<evidence type="ECO:0000256" key="10">
    <source>
        <dbReference type="ARBA" id="ARBA00023049"/>
    </source>
</evidence>
<dbReference type="Pfam" id="PF01963">
    <property type="entry name" value="TraB_PrgY_gumN"/>
    <property type="match status" value="1"/>
</dbReference>
<keyword evidence="14" id="KW-1185">Reference proteome</keyword>
<dbReference type="CDD" id="cd14789">
    <property type="entry name" value="Tiki"/>
    <property type="match status" value="1"/>
</dbReference>
<organism evidence="13 14">
    <name type="scientific">Nonlabens tegetincola</name>
    <dbReference type="NCBI Taxonomy" id="323273"/>
    <lineage>
        <taxon>Bacteria</taxon>
        <taxon>Pseudomonadati</taxon>
        <taxon>Bacteroidota</taxon>
        <taxon>Flavobacteriia</taxon>
        <taxon>Flavobacteriales</taxon>
        <taxon>Flavobacteriaceae</taxon>
        <taxon>Nonlabens</taxon>
    </lineage>
</organism>
<dbReference type="GO" id="GO:0006508">
    <property type="term" value="P:proteolysis"/>
    <property type="evidence" value="ECO:0007669"/>
    <property type="project" value="UniProtKB-KW"/>
</dbReference>
<keyword evidence="4" id="KW-0645">Protease</keyword>
<evidence type="ECO:0000256" key="3">
    <source>
        <dbReference type="ARBA" id="ARBA00004479"/>
    </source>
</evidence>
<proteinExistence type="predicted"/>
<protein>
    <recommendedName>
        <fullName evidence="15">TraB/GumN family protein</fullName>
    </recommendedName>
</protein>
<dbReference type="GO" id="GO:0016020">
    <property type="term" value="C:membrane"/>
    <property type="evidence" value="ECO:0007669"/>
    <property type="project" value="UniProtKB-SubCell"/>
</dbReference>
<evidence type="ECO:0000256" key="9">
    <source>
        <dbReference type="ARBA" id="ARBA00022989"/>
    </source>
</evidence>
<dbReference type="GO" id="GO:0004222">
    <property type="term" value="F:metalloendopeptidase activity"/>
    <property type="evidence" value="ECO:0007669"/>
    <property type="project" value="TreeGrafter"/>
</dbReference>
<comment type="cofactor">
    <cofactor evidence="2">
        <name>Co(2+)</name>
        <dbReference type="ChEBI" id="CHEBI:48828"/>
    </cofactor>
</comment>
<dbReference type="AlphaFoldDB" id="A0A090PYE5"/>
<keyword evidence="6" id="KW-0479">Metal-binding</keyword>
<reference evidence="13" key="1">
    <citation type="journal article" date="2014" name="Genome Announc.">
        <title>Draft Genome Sequences of Marine Flavobacterium Nonlabens Strains NR17, NR24, NR27, NR32, NR33, and Ara13.</title>
        <authorList>
            <person name="Nakanishi M."/>
            <person name="Meirelles P."/>
            <person name="Suzuki R."/>
            <person name="Takatani N."/>
            <person name="Mino S."/>
            <person name="Suda W."/>
            <person name="Oshima K."/>
            <person name="Hattori M."/>
            <person name="Ohkuma M."/>
            <person name="Hosokawa M."/>
            <person name="Miyashita K."/>
            <person name="Thompson F.L."/>
            <person name="Niwa A."/>
            <person name="Sawabe T."/>
            <person name="Sawabe T."/>
        </authorList>
    </citation>
    <scope>NUCLEOTIDE SEQUENCE [LARGE SCALE GENOMIC DNA]</scope>
    <source>
        <strain evidence="13">JCM 19294</strain>
    </source>
</reference>
<comment type="subcellular location">
    <subcellularLocation>
        <location evidence="3">Membrane</location>
        <topology evidence="3">Single-pass type I membrane protein</topology>
    </subcellularLocation>
</comment>
<evidence type="ECO:0000256" key="12">
    <source>
        <dbReference type="ARBA" id="ARBA00023180"/>
    </source>
</evidence>
<keyword evidence="7" id="KW-0732">Signal</keyword>
<dbReference type="PANTHER" id="PTHR31120">
    <property type="entry name" value="METALLOPROTEASE TIKI"/>
    <property type="match status" value="1"/>
</dbReference>
<sequence>MKNYLWIGACLWCLLMTAQQKENSLLWKITGNGLEKPSYLYGTMHVSKKVAFRLDDVFYKALNESDAIALESDPTFWMGEYYEEEKNDPKNLTRGGYDDDFYEGMFKLGHPEPQLVRYSLRLGDEALNGFLYRKSNGGDNFEEETYLDLFIYQAGKKNNKPIISLEDFKESQYLTTVAGNSEPKKEVDKWLQERLENKNRYTLMEDVYRDRNISLLDSIGQATDTEYYREYMLYKRNQNMVDELIKSMGDKSIFAGVGAAHLPGEKGMIHLLEKEGYTVVPYTSEQTEYASAQKELLDDTFVAPTLSRKRTDDDFISIESFDELRGFSASNQTFIMVPEMTNGAYLMMYRINTFPYLPITPEETEEINLDYIENFLYEDIPGEIVSKEKITSPYPGFDILNKTKKGDYQRYRIYETPLELLIIKLGGKQGYVKQFGDSIFNTLEIKQVTTGMEEFNSPNKGFKVMFPKYRTATNVSLAGKKLLQGKSDGITYFLQETVVNSTNYIEDDKFEAQFIVEEFAQNQKLQLKDGYLSKNPYQSYTALAQDTINNTAMYLHSVMRNNKYYLLGATTTDKKTADAYFNSLEFNTPKYEKFETVVDTALYFTVKSPVDAPYRKSNSYDRPKAHESLEKSTTYYTPANEFIRVKMEKFHDLQMYKDAQEMWEDYNNDLADNYSFEELGATLKDSITSQNNDLYTYSRTYTDSSSAKILKYKNIYYKGRIYEIKTVYDTIQEPSEFISNFFETFTPKDTLLGKDVFVDKVDIFFNAVKSRDTLAFVSNELLRFNKKHIDQLIEWIPTVKADEKNFKSERNDAIKQLMALQEEDDRVLPFIEYLYELSYDQPDVQSLILNELMRTETRKGQKILLGLLEKDLPLSTSYQDNFLRRNDRNLVLRKELFPELFKYASISEYKEPVYELLAKLKDSGLMKVKQYKRYRDQIITDGKIDIKRNLSASSSYGSTSNLLPYAKLIFPFREERNAKIFFEKLIKSKNDKVLSYYYLELLKNNESIPAELEEYKNTDADFEAVIIRKGARYGVKPYNNLNDQEIARATLLGRINIEKKKDSMFFLKKEIIKTDLDEEVSVYFFKLIKENTYKDKEYVMYAAYLPEKDREYKTETYDESSSNGISITPTRDEEDIINKVTKKLKHLTRGRVPRIGGRY</sequence>
<comment type="caution">
    <text evidence="13">The sequence shown here is derived from an EMBL/GenBank/DDBJ whole genome shotgun (WGS) entry which is preliminary data.</text>
</comment>
<dbReference type="GO" id="GO:0046872">
    <property type="term" value="F:metal ion binding"/>
    <property type="evidence" value="ECO:0007669"/>
    <property type="project" value="UniProtKB-KW"/>
</dbReference>
<dbReference type="STRING" id="319236.BST91_11415"/>
<dbReference type="RefSeq" id="WP_042276677.1">
    <property type="nucleotide sequence ID" value="NZ_BBML01000001.1"/>
</dbReference>
<dbReference type="Proteomes" id="UP000029221">
    <property type="component" value="Unassembled WGS sequence"/>
</dbReference>
<keyword evidence="11" id="KW-0472">Membrane</keyword>
<gene>
    <name evidence="13" type="ORF">JCM19294_2661</name>
</gene>
<dbReference type="PANTHER" id="PTHR31120:SF6">
    <property type="entry name" value="METALLOPROTEASE TIKI HOMOLOG"/>
    <property type="match status" value="1"/>
</dbReference>
<keyword evidence="5" id="KW-0812">Transmembrane</keyword>
<evidence type="ECO:0000256" key="7">
    <source>
        <dbReference type="ARBA" id="ARBA00022729"/>
    </source>
</evidence>
<evidence type="ECO:0000256" key="5">
    <source>
        <dbReference type="ARBA" id="ARBA00022692"/>
    </source>
</evidence>
<evidence type="ECO:0008006" key="15">
    <source>
        <dbReference type="Google" id="ProtNLM"/>
    </source>
</evidence>
<comment type="cofactor">
    <cofactor evidence="1">
        <name>Mn(2+)</name>
        <dbReference type="ChEBI" id="CHEBI:29035"/>
    </cofactor>
</comment>
<evidence type="ECO:0000256" key="2">
    <source>
        <dbReference type="ARBA" id="ARBA00001941"/>
    </source>
</evidence>
<evidence type="ECO:0000256" key="4">
    <source>
        <dbReference type="ARBA" id="ARBA00022670"/>
    </source>
</evidence>
<dbReference type="eggNOG" id="COG3735">
    <property type="taxonomic scope" value="Bacteria"/>
</dbReference>
<evidence type="ECO:0000256" key="6">
    <source>
        <dbReference type="ARBA" id="ARBA00022723"/>
    </source>
</evidence>
<keyword evidence="12" id="KW-0325">Glycoprotein</keyword>
<evidence type="ECO:0000313" key="13">
    <source>
        <dbReference type="EMBL" id="GAK95879.1"/>
    </source>
</evidence>
<keyword evidence="10" id="KW-0482">Metalloprotease</keyword>
<evidence type="ECO:0000256" key="11">
    <source>
        <dbReference type="ARBA" id="ARBA00023136"/>
    </source>
</evidence>
<dbReference type="EMBL" id="BBML01000001">
    <property type="protein sequence ID" value="GAK95879.1"/>
    <property type="molecule type" value="Genomic_DNA"/>
</dbReference>
<accession>A0A090PYE5</accession>
<name>A0A090PYE5_9FLAO</name>
<evidence type="ECO:0000256" key="1">
    <source>
        <dbReference type="ARBA" id="ARBA00001936"/>
    </source>
</evidence>
<evidence type="ECO:0000313" key="14">
    <source>
        <dbReference type="Proteomes" id="UP000029221"/>
    </source>
</evidence>
<dbReference type="GO" id="GO:0030178">
    <property type="term" value="P:negative regulation of Wnt signaling pathway"/>
    <property type="evidence" value="ECO:0007669"/>
    <property type="project" value="InterPro"/>
</dbReference>
<dbReference type="InterPro" id="IPR002816">
    <property type="entry name" value="TraB/PrgY/GumN_fam"/>
</dbReference>
<dbReference type="InterPro" id="IPR040230">
    <property type="entry name" value="TIKI1/2-like"/>
</dbReference>